<accession>A0A543FQM2</accession>
<dbReference type="Proteomes" id="UP000319818">
    <property type="component" value="Unassembled WGS sequence"/>
</dbReference>
<proteinExistence type="predicted"/>
<protein>
    <submittedName>
        <fullName evidence="1">Uncharacterized protein</fullName>
    </submittedName>
</protein>
<sequence>MADVRIRSRGRGLTSAEIEVPDHVDDELGYAEIAVDTLFALADGLFEPLAVNVALRCCHAEFGYPLDEPRPATPFHQLRRAAVPEAVAIPDVWNRLVVSRAARLDRAAVLGWFADLLADPHCSQPGTTTGWSELIVAAVRARLPGATGRGVEPDGDALSVSEGAGVIRYPVERIGDDFWVAGPLAGNSDTVPFRVRIVNDAGSMSLEWWQNWSPWIEGDAAGRADVEAAIRRLSAMGWGVAPQR</sequence>
<dbReference type="AlphaFoldDB" id="A0A543FQM2"/>
<gene>
    <name evidence="1" type="ORF">FB388_7594</name>
</gene>
<organism evidence="1 2">
    <name type="scientific">Pseudonocardia cypriaca</name>
    <dbReference type="NCBI Taxonomy" id="882449"/>
    <lineage>
        <taxon>Bacteria</taxon>
        <taxon>Bacillati</taxon>
        <taxon>Actinomycetota</taxon>
        <taxon>Actinomycetes</taxon>
        <taxon>Pseudonocardiales</taxon>
        <taxon>Pseudonocardiaceae</taxon>
        <taxon>Pseudonocardia</taxon>
    </lineage>
</organism>
<dbReference type="EMBL" id="VFPH01000003">
    <property type="protein sequence ID" value="TQM36140.1"/>
    <property type="molecule type" value="Genomic_DNA"/>
</dbReference>
<evidence type="ECO:0000313" key="2">
    <source>
        <dbReference type="Proteomes" id="UP000319818"/>
    </source>
</evidence>
<evidence type="ECO:0000313" key="1">
    <source>
        <dbReference type="EMBL" id="TQM36140.1"/>
    </source>
</evidence>
<comment type="caution">
    <text evidence="1">The sequence shown here is derived from an EMBL/GenBank/DDBJ whole genome shotgun (WGS) entry which is preliminary data.</text>
</comment>
<reference evidence="1 2" key="1">
    <citation type="submission" date="2019-06" db="EMBL/GenBank/DDBJ databases">
        <title>Sequencing the genomes of 1000 actinobacteria strains.</title>
        <authorList>
            <person name="Klenk H.-P."/>
        </authorList>
    </citation>
    <scope>NUCLEOTIDE SEQUENCE [LARGE SCALE GENOMIC DNA]</scope>
    <source>
        <strain evidence="1 2">DSM 45511</strain>
    </source>
</reference>
<keyword evidence="2" id="KW-1185">Reference proteome</keyword>
<name>A0A543FQM2_9PSEU</name>